<evidence type="ECO:0000256" key="2">
    <source>
        <dbReference type="ARBA" id="ARBA00010901"/>
    </source>
</evidence>
<dbReference type="Pfam" id="PF04568">
    <property type="entry name" value="IATP"/>
    <property type="match status" value="1"/>
</dbReference>
<sequence length="74" mass="8851">MIRNLISRSNRRSIQQLIRGEASSPFGKKEKAAEEMYFRQKDKEKARHILEHPEELETELQQLKSKEKDIKNKK</sequence>
<comment type="function">
    <text evidence="4">Inhibits the enzyme activity of ATPase.</text>
</comment>
<dbReference type="EMBL" id="ML005445">
    <property type="protein sequence ID" value="RKP18484.1"/>
    <property type="molecule type" value="Genomic_DNA"/>
</dbReference>
<accession>A0A075ANQ0</accession>
<evidence type="ECO:0000313" key="7">
    <source>
        <dbReference type="EMBL" id="RKP18484.1"/>
    </source>
</evidence>
<keyword evidence="3" id="KW-0496">Mitochondrion</keyword>
<dbReference type="GO" id="GO:0005739">
    <property type="term" value="C:mitochondrion"/>
    <property type="evidence" value="ECO:0007669"/>
    <property type="project" value="UniProtKB-SubCell"/>
</dbReference>
<evidence type="ECO:0000313" key="9">
    <source>
        <dbReference type="Proteomes" id="UP000281549"/>
    </source>
</evidence>
<dbReference type="OrthoDB" id="5532350at2759"/>
<evidence type="ECO:0000256" key="5">
    <source>
        <dbReference type="SAM" id="MobiDB-lite"/>
    </source>
</evidence>
<evidence type="ECO:0000256" key="3">
    <source>
        <dbReference type="ARBA" id="ARBA00023128"/>
    </source>
</evidence>
<dbReference type="InterPro" id="IPR007648">
    <property type="entry name" value="ATPase_inhibitor_mt"/>
</dbReference>
<reference evidence="6 8" key="1">
    <citation type="journal article" date="2013" name="Curr. Biol.">
        <title>Shared signatures of parasitism and phylogenomics unite Cryptomycota and microsporidia.</title>
        <authorList>
            <person name="James T.Y."/>
            <person name="Pelin A."/>
            <person name="Bonen L."/>
            <person name="Ahrendt S."/>
            <person name="Sain D."/>
            <person name="Corradi N."/>
            <person name="Stajich J.E."/>
        </authorList>
    </citation>
    <scope>NUCLEOTIDE SEQUENCE [LARGE SCALE GENOMIC DNA]</scope>
    <source>
        <strain evidence="6">CSF55</strain>
        <strain evidence="6">CSF55</strain>
    </source>
</reference>
<feature type="region of interest" description="Disordered" evidence="5">
    <location>
        <begin position="50"/>
        <end position="74"/>
    </location>
</feature>
<proteinExistence type="inferred from homology"/>
<comment type="similarity">
    <text evidence="2 4">Belongs to the ATPase inhibitor family.</text>
</comment>
<organism evidence="6 8">
    <name type="scientific">Rozella allomycis (strain CSF55)</name>
    <dbReference type="NCBI Taxonomy" id="988480"/>
    <lineage>
        <taxon>Eukaryota</taxon>
        <taxon>Fungi</taxon>
        <taxon>Fungi incertae sedis</taxon>
        <taxon>Cryptomycota</taxon>
        <taxon>Cryptomycota incertae sedis</taxon>
        <taxon>Rozella</taxon>
    </lineage>
</organism>
<dbReference type="Gene3D" id="1.20.5.500">
    <property type="entry name" value="Single helix bin"/>
    <property type="match status" value="1"/>
</dbReference>
<dbReference type="AlphaFoldDB" id="A0A075ANQ0"/>
<comment type="subcellular location">
    <subcellularLocation>
        <location evidence="1">Mitochondrion</location>
    </subcellularLocation>
</comment>
<reference evidence="7" key="3">
    <citation type="submission" date="2018-08" db="EMBL/GenBank/DDBJ databases">
        <title>Leveraging single-cell genomics to expand the Fungal Tree of Life.</title>
        <authorList>
            <consortium name="DOE Joint Genome Institute"/>
            <person name="Ahrendt S.R."/>
            <person name="Quandt C.A."/>
            <person name="Ciobanu D."/>
            <person name="Clum A."/>
            <person name="Salamov A."/>
            <person name="Andreopoulos B."/>
            <person name="Cheng J.-F."/>
            <person name="Woyke T."/>
            <person name="Pelin A."/>
            <person name="Henrissat B."/>
            <person name="Reynolds N."/>
            <person name="Benny G.L."/>
            <person name="Smith M.E."/>
            <person name="James T.Y."/>
            <person name="Grigoriev I.V."/>
        </authorList>
    </citation>
    <scope>NUCLEOTIDE SEQUENCE</scope>
    <source>
        <strain evidence="7">CSF55</strain>
    </source>
</reference>
<dbReference type="GO" id="GO:0042030">
    <property type="term" value="F:ATPase inhibitor activity"/>
    <property type="evidence" value="ECO:0007669"/>
    <property type="project" value="InterPro"/>
</dbReference>
<dbReference type="SUPFAM" id="SSF64602">
    <property type="entry name" value="F1 ATPase inhibitor, IF1, C-terminal domain"/>
    <property type="match status" value="1"/>
</dbReference>
<gene>
    <name evidence="6" type="ORF">O9G_004541</name>
    <name evidence="7" type="ORF">ROZALSC1DRAFT_29842</name>
</gene>
<evidence type="ECO:0000256" key="4">
    <source>
        <dbReference type="RuleBase" id="RU368087"/>
    </source>
</evidence>
<evidence type="ECO:0000313" key="8">
    <source>
        <dbReference type="Proteomes" id="UP000030755"/>
    </source>
</evidence>
<name>A0A075ANQ0_ROZAC</name>
<evidence type="ECO:0000313" key="6">
    <source>
        <dbReference type="EMBL" id="EPZ31509.1"/>
    </source>
</evidence>
<protein>
    <recommendedName>
        <fullName evidence="4">ATPase inhibitor, mitochondrial</fullName>
    </recommendedName>
</protein>
<reference evidence="9" key="2">
    <citation type="journal article" date="2018" name="Nat. Microbiol.">
        <title>Leveraging single-cell genomics to expand the fungal tree of life.</title>
        <authorList>
            <person name="Ahrendt S.R."/>
            <person name="Quandt C.A."/>
            <person name="Ciobanu D."/>
            <person name="Clum A."/>
            <person name="Salamov A."/>
            <person name="Andreopoulos B."/>
            <person name="Cheng J.F."/>
            <person name="Woyke T."/>
            <person name="Pelin A."/>
            <person name="Henrissat B."/>
            <person name="Reynolds N.K."/>
            <person name="Benny G.L."/>
            <person name="Smith M.E."/>
            <person name="James T.Y."/>
            <person name="Grigoriev I.V."/>
        </authorList>
    </citation>
    <scope>NUCLEOTIDE SEQUENCE [LARGE SCALE GENOMIC DNA]</scope>
    <source>
        <strain evidence="9">CSF55</strain>
    </source>
</reference>
<feature type="compositionally biased region" description="Basic and acidic residues" evidence="5">
    <location>
        <begin position="64"/>
        <end position="74"/>
    </location>
</feature>
<evidence type="ECO:0000256" key="1">
    <source>
        <dbReference type="ARBA" id="ARBA00004173"/>
    </source>
</evidence>
<dbReference type="Proteomes" id="UP000030755">
    <property type="component" value="Unassembled WGS sequence"/>
</dbReference>
<dbReference type="Proteomes" id="UP000281549">
    <property type="component" value="Unassembled WGS sequence"/>
</dbReference>
<keyword evidence="8" id="KW-1185">Reference proteome</keyword>
<dbReference type="HOGENOM" id="CLU_2689204_0_0_1"/>
<dbReference type="EMBL" id="KE561212">
    <property type="protein sequence ID" value="EPZ31509.1"/>
    <property type="molecule type" value="Genomic_DNA"/>
</dbReference>